<accession>A0AAW2ZRB3</accession>
<sequence>MTVSKHVLGITGSHLLSKKGLDYLHDTKFDVPSSGLKNILKYSTRLTNISLYGNPTINEKCWPDIIATINDNKDWLERLEINIEGISPYHLNQLSNLRLPNLHHFGLKVNKDFPQPKNQKSVWKFTSSCERLTSLELRSSFYLSWSLHATPTNYYLDKNYKVTLSRLESLCVYGNINFYMVPFIYMPEGTTSENLDTTLHEVCPKLHTFKCTDDDVPFSLDEFISLLKFNINLVNLEVKVSYGTIKNTYHDLEQKFSGLITKNLKLDSIKISFFDIHSYNWLDLSKAMPFLTRLEYSGPDSHNRLPDFLDHCKMLTSVVISNYGVIPIPSDYRDYNKNDFTTMERLSNVVAANLKLLCLKGVALSFVHLITILQSCPNLMQLHLTECNVNSDDDIVDDQSLQTKISIINTSSCTMNGVVLLRLLRCCVNTLQKLTLQKIILRGYIPEHQCPIMYFPLLNRIFVSLYKGKNSDNDEDIITTALLHFKLPSLQHFSYRSNFDRINTLLSSFNSLSSLDLAQCSDETLNIISERKHRVPRLDTEVCNITTSGLLQIPLEIRSELEELRIIDARITDTEALCSFLKTCPNLIYLSVGTGEVGPTNEVFETLLHSCPQLEYIILGGWGDKDKLSREVVEDVVKGLKCLKLLMMNTKEGIMTSKNVKSLQDYCRRVLLKPAPKLVLSLISEPYTKRTCCMS</sequence>
<organism evidence="1 2">
    <name type="scientific">Acrasis kona</name>
    <dbReference type="NCBI Taxonomy" id="1008807"/>
    <lineage>
        <taxon>Eukaryota</taxon>
        <taxon>Discoba</taxon>
        <taxon>Heterolobosea</taxon>
        <taxon>Tetramitia</taxon>
        <taxon>Eutetramitia</taxon>
        <taxon>Acrasidae</taxon>
        <taxon>Acrasis</taxon>
    </lineage>
</organism>
<dbReference type="Proteomes" id="UP001431209">
    <property type="component" value="Unassembled WGS sequence"/>
</dbReference>
<dbReference type="InterPro" id="IPR032675">
    <property type="entry name" value="LRR_dom_sf"/>
</dbReference>
<keyword evidence="2" id="KW-1185">Reference proteome</keyword>
<proteinExistence type="predicted"/>
<reference evidence="1 2" key="1">
    <citation type="submission" date="2024-03" db="EMBL/GenBank/DDBJ databases">
        <title>The Acrasis kona genome and developmental transcriptomes reveal deep origins of eukaryotic multicellular pathways.</title>
        <authorList>
            <person name="Sheikh S."/>
            <person name="Fu C.-J."/>
            <person name="Brown M.W."/>
            <person name="Baldauf S.L."/>
        </authorList>
    </citation>
    <scope>NUCLEOTIDE SEQUENCE [LARGE SCALE GENOMIC DNA]</scope>
    <source>
        <strain evidence="1 2">ATCC MYA-3509</strain>
    </source>
</reference>
<gene>
    <name evidence="1" type="ORF">AKO1_010142</name>
</gene>
<dbReference type="SUPFAM" id="SSF52047">
    <property type="entry name" value="RNI-like"/>
    <property type="match status" value="2"/>
</dbReference>
<evidence type="ECO:0000313" key="2">
    <source>
        <dbReference type="Proteomes" id="UP001431209"/>
    </source>
</evidence>
<dbReference type="EMBL" id="JAOPGA020001893">
    <property type="protein sequence ID" value="KAL0491995.1"/>
    <property type="molecule type" value="Genomic_DNA"/>
</dbReference>
<comment type="caution">
    <text evidence="1">The sequence shown here is derived from an EMBL/GenBank/DDBJ whole genome shotgun (WGS) entry which is preliminary data.</text>
</comment>
<protein>
    <submittedName>
        <fullName evidence="1">Uncharacterized protein</fullName>
    </submittedName>
</protein>
<evidence type="ECO:0000313" key="1">
    <source>
        <dbReference type="EMBL" id="KAL0491995.1"/>
    </source>
</evidence>
<dbReference type="PANTHER" id="PTHR13318">
    <property type="entry name" value="PARTNER OF PAIRED, ISOFORM B-RELATED"/>
    <property type="match status" value="1"/>
</dbReference>
<name>A0AAW2ZRB3_9EUKA</name>
<dbReference type="Gene3D" id="3.80.10.10">
    <property type="entry name" value="Ribonuclease Inhibitor"/>
    <property type="match status" value="2"/>
</dbReference>
<dbReference type="GO" id="GO:0031146">
    <property type="term" value="P:SCF-dependent proteasomal ubiquitin-dependent protein catabolic process"/>
    <property type="evidence" value="ECO:0007669"/>
    <property type="project" value="TreeGrafter"/>
</dbReference>
<dbReference type="AlphaFoldDB" id="A0AAW2ZRB3"/>
<dbReference type="GO" id="GO:0019005">
    <property type="term" value="C:SCF ubiquitin ligase complex"/>
    <property type="evidence" value="ECO:0007669"/>
    <property type="project" value="TreeGrafter"/>
</dbReference>